<dbReference type="Pfam" id="PF10026">
    <property type="entry name" value="DUF2268"/>
    <property type="match status" value="1"/>
</dbReference>
<evidence type="ECO:0000313" key="2">
    <source>
        <dbReference type="EMBL" id="MVN88426.1"/>
    </source>
</evidence>
<protein>
    <recommendedName>
        <fullName evidence="1">DUF2268 domain-containing protein</fullName>
    </recommendedName>
</protein>
<evidence type="ECO:0000313" key="3">
    <source>
        <dbReference type="Proteomes" id="UP000483286"/>
    </source>
</evidence>
<name>A0A7C9IDM2_9DEIO</name>
<gene>
    <name evidence="2" type="ORF">GO986_16920</name>
</gene>
<proteinExistence type="predicted"/>
<reference evidence="2 3" key="1">
    <citation type="submission" date="2019-12" db="EMBL/GenBank/DDBJ databases">
        <title>Deinococcus sp. HMF7620 Genome sequencing and assembly.</title>
        <authorList>
            <person name="Kang H."/>
            <person name="Kim H."/>
            <person name="Joh K."/>
        </authorList>
    </citation>
    <scope>NUCLEOTIDE SEQUENCE [LARGE SCALE GENOMIC DNA]</scope>
    <source>
        <strain evidence="2 3">HMF7620</strain>
    </source>
</reference>
<keyword evidence="3" id="KW-1185">Reference proteome</keyword>
<feature type="domain" description="DUF2268" evidence="1">
    <location>
        <begin position="27"/>
        <end position="147"/>
    </location>
</feature>
<evidence type="ECO:0000259" key="1">
    <source>
        <dbReference type="Pfam" id="PF10026"/>
    </source>
</evidence>
<dbReference type="InterPro" id="IPR018728">
    <property type="entry name" value="DUF2268"/>
</dbReference>
<sequence>MVGNAPDGYSVHLAVTPQSPQFLDHWQRELPATLAHELHHAKRWRHAGLGTLLEALVFEGLAQHYEVEERGEPPLYAQPTTDLGALWARAREQLDGPYDHQAWFLGSVGQDLPRWGGYALGFELVRQFLQREGGDAVIHASTPAEQFRSAWSLD</sequence>
<dbReference type="AlphaFoldDB" id="A0A7C9IDM2"/>
<dbReference type="EMBL" id="WQLB01000028">
    <property type="protein sequence ID" value="MVN88426.1"/>
    <property type="molecule type" value="Genomic_DNA"/>
</dbReference>
<organism evidence="2 3">
    <name type="scientific">Deinococcus arboris</name>
    <dbReference type="NCBI Taxonomy" id="2682977"/>
    <lineage>
        <taxon>Bacteria</taxon>
        <taxon>Thermotogati</taxon>
        <taxon>Deinococcota</taxon>
        <taxon>Deinococci</taxon>
        <taxon>Deinococcales</taxon>
        <taxon>Deinococcaceae</taxon>
        <taxon>Deinococcus</taxon>
    </lineage>
</organism>
<accession>A0A7C9IDM2</accession>
<comment type="caution">
    <text evidence="2">The sequence shown here is derived from an EMBL/GenBank/DDBJ whole genome shotgun (WGS) entry which is preliminary data.</text>
</comment>
<dbReference type="Proteomes" id="UP000483286">
    <property type="component" value="Unassembled WGS sequence"/>
</dbReference>